<dbReference type="Proteomes" id="UP000044026">
    <property type="component" value="Unassembled WGS sequence"/>
</dbReference>
<accession>A0A0B7HL14</accession>
<dbReference type="RefSeq" id="WP_042001271.1">
    <property type="nucleotide sequence ID" value="NZ_CP022382.1"/>
</dbReference>
<sequence>MRNLYIFTILMLCIFISCGQSNKKHSSDKEIIGGTYCAEIEYYNPKTGTRSTYTLDVEVEDGELVKIYWSNGGWLDETHFVSQDITDGYCSFTSDKGYEYEVTLTEKGGGCGDDSYDLSREIEEDEEAITCPECGDEKDFTDEYCSFCERKFKCPECGDRKHKYDDLCYYCQSKVDEEER</sequence>
<evidence type="ECO:0000313" key="2">
    <source>
        <dbReference type="Proteomes" id="UP000044026"/>
    </source>
</evidence>
<evidence type="ECO:0000313" key="1">
    <source>
        <dbReference type="EMBL" id="CEN39344.1"/>
    </source>
</evidence>
<dbReference type="PROSITE" id="PS51257">
    <property type="entry name" value="PROKAR_LIPOPROTEIN"/>
    <property type="match status" value="1"/>
</dbReference>
<organism evidence="1 2">
    <name type="scientific">Capnocytophaga canimorsus</name>
    <dbReference type="NCBI Taxonomy" id="28188"/>
    <lineage>
        <taxon>Bacteria</taxon>
        <taxon>Pseudomonadati</taxon>
        <taxon>Bacteroidota</taxon>
        <taxon>Flavobacteriia</taxon>
        <taxon>Flavobacteriales</taxon>
        <taxon>Flavobacteriaceae</taxon>
        <taxon>Capnocytophaga</taxon>
    </lineage>
</organism>
<dbReference type="AlphaFoldDB" id="A0A0B7HL14"/>
<dbReference type="GeneID" id="69581483"/>
<proteinExistence type="predicted"/>
<name>A0A0B7HL14_9FLAO</name>
<protein>
    <submittedName>
        <fullName evidence="1">Uncharacterized protein</fullName>
    </submittedName>
</protein>
<gene>
    <name evidence="1" type="ORF">CCAN12_760034</name>
</gene>
<dbReference type="EMBL" id="CDOE01000074">
    <property type="protein sequence ID" value="CEN39344.1"/>
    <property type="molecule type" value="Genomic_DNA"/>
</dbReference>
<reference evidence="1 2" key="1">
    <citation type="submission" date="2015-01" db="EMBL/GenBank/DDBJ databases">
        <authorList>
            <person name="Xiang T."/>
            <person name="Song Y."/>
            <person name="Huang L."/>
            <person name="Wang B."/>
            <person name="Wu P."/>
        </authorList>
    </citation>
    <scope>NUCLEOTIDE SEQUENCE [LARGE SCALE GENOMIC DNA]</scope>
    <source>
        <strain evidence="1 2">Cc12</strain>
    </source>
</reference>